<reference evidence="1 2" key="1">
    <citation type="submission" date="2019-04" db="EMBL/GenBank/DDBJ databases">
        <title>Kribbella sp. NEAU-THZ 27 nov., a novel actinomycete isolated from soil.</title>
        <authorList>
            <person name="Duan L."/>
        </authorList>
    </citation>
    <scope>NUCLEOTIDE SEQUENCE [LARGE SCALE GENOMIC DNA]</scope>
    <source>
        <strain evidence="2">NEAU-THZ27</strain>
    </source>
</reference>
<sequence>MLTCHSCRRLLHTSTDQRRGPNSSLR</sequence>
<gene>
    <name evidence="1" type="ORF">FDA38_07985</name>
</gene>
<dbReference type="EMBL" id="SZPZ01000001">
    <property type="protein sequence ID" value="TKK83505.1"/>
    <property type="molecule type" value="Genomic_DNA"/>
</dbReference>
<protein>
    <submittedName>
        <fullName evidence="1">Uncharacterized protein</fullName>
    </submittedName>
</protein>
<dbReference type="Proteomes" id="UP000305836">
    <property type="component" value="Unassembled WGS sequence"/>
</dbReference>
<proteinExistence type="predicted"/>
<comment type="caution">
    <text evidence="1">The sequence shown here is derived from an EMBL/GenBank/DDBJ whole genome shotgun (WGS) entry which is preliminary data.</text>
</comment>
<evidence type="ECO:0000313" key="1">
    <source>
        <dbReference type="EMBL" id="TKK83505.1"/>
    </source>
</evidence>
<accession>A0A4U3M3Y8</accession>
<name>A0A4U3M3Y8_9ACTN</name>
<organism evidence="1 2">
    <name type="scientific">Kribbella jiaozuonensis</name>
    <dbReference type="NCBI Taxonomy" id="2575441"/>
    <lineage>
        <taxon>Bacteria</taxon>
        <taxon>Bacillati</taxon>
        <taxon>Actinomycetota</taxon>
        <taxon>Actinomycetes</taxon>
        <taxon>Propionibacteriales</taxon>
        <taxon>Kribbellaceae</taxon>
        <taxon>Kribbella</taxon>
    </lineage>
</organism>
<dbReference type="AlphaFoldDB" id="A0A4U3M3Y8"/>
<keyword evidence="2" id="KW-1185">Reference proteome</keyword>
<evidence type="ECO:0000313" key="2">
    <source>
        <dbReference type="Proteomes" id="UP000305836"/>
    </source>
</evidence>
<dbReference type="NCBIfam" id="TIGR01053">
    <property type="entry name" value="LSD1"/>
    <property type="match status" value="1"/>
</dbReference>